<accession>A0ABQ8B1M9</accession>
<sequence>MWAVVEIAPVSSVDPFVMSSRSIGQLRGNKTFVGCVVLQFMVLLACLKSFPSVISDVYS</sequence>
<proteinExistence type="predicted"/>
<evidence type="ECO:0000256" key="1">
    <source>
        <dbReference type="SAM" id="Phobius"/>
    </source>
</evidence>
<keyword evidence="1" id="KW-0812">Transmembrane</keyword>
<dbReference type="EMBL" id="JAGKQM010000012">
    <property type="protein sequence ID" value="KAH0898387.1"/>
    <property type="molecule type" value="Genomic_DNA"/>
</dbReference>
<keyword evidence="3" id="KW-1185">Reference proteome</keyword>
<feature type="transmembrane region" description="Helical" evidence="1">
    <location>
        <begin position="31"/>
        <end position="50"/>
    </location>
</feature>
<evidence type="ECO:0000313" key="2">
    <source>
        <dbReference type="EMBL" id="KAH0898387.1"/>
    </source>
</evidence>
<gene>
    <name evidence="2" type="ORF">HID58_047955</name>
</gene>
<evidence type="ECO:0000313" key="3">
    <source>
        <dbReference type="Proteomes" id="UP000824890"/>
    </source>
</evidence>
<organism evidence="2 3">
    <name type="scientific">Brassica napus</name>
    <name type="common">Rape</name>
    <dbReference type="NCBI Taxonomy" id="3708"/>
    <lineage>
        <taxon>Eukaryota</taxon>
        <taxon>Viridiplantae</taxon>
        <taxon>Streptophyta</taxon>
        <taxon>Embryophyta</taxon>
        <taxon>Tracheophyta</taxon>
        <taxon>Spermatophyta</taxon>
        <taxon>Magnoliopsida</taxon>
        <taxon>eudicotyledons</taxon>
        <taxon>Gunneridae</taxon>
        <taxon>Pentapetalae</taxon>
        <taxon>rosids</taxon>
        <taxon>malvids</taxon>
        <taxon>Brassicales</taxon>
        <taxon>Brassicaceae</taxon>
        <taxon>Brassiceae</taxon>
        <taxon>Brassica</taxon>
    </lineage>
</organism>
<protein>
    <submittedName>
        <fullName evidence="2">Uncharacterized protein</fullName>
    </submittedName>
</protein>
<keyword evidence="1" id="KW-0472">Membrane</keyword>
<keyword evidence="1" id="KW-1133">Transmembrane helix</keyword>
<comment type="caution">
    <text evidence="2">The sequence shown here is derived from an EMBL/GenBank/DDBJ whole genome shotgun (WGS) entry which is preliminary data.</text>
</comment>
<name>A0ABQ8B1M9_BRANA</name>
<dbReference type="Proteomes" id="UP000824890">
    <property type="component" value="Unassembled WGS sequence"/>
</dbReference>
<reference evidence="2 3" key="1">
    <citation type="submission" date="2021-05" db="EMBL/GenBank/DDBJ databases">
        <title>Genome Assembly of Synthetic Allotetraploid Brassica napus Reveals Homoeologous Exchanges between Subgenomes.</title>
        <authorList>
            <person name="Davis J.T."/>
        </authorList>
    </citation>
    <scope>NUCLEOTIDE SEQUENCE [LARGE SCALE GENOMIC DNA]</scope>
    <source>
        <strain evidence="3">cv. Da-Ae</strain>
        <tissue evidence="2">Seedling</tissue>
    </source>
</reference>